<name>A0A8H6L586_9LECA</name>
<dbReference type="OrthoDB" id="1917198at2759"/>
<dbReference type="AlphaFoldDB" id="A0A8H6L586"/>
<sequence>MEEEDEESMYAPAESAEPDPGVHTNNGTGNAPVKREGRNDEEDGEEEGEEVEEDESDSDIDIITERKGSEARPEPAQPRRVASLKEPQSGTPSAEAVPAAQRSPAIKNEPSGKETPTRLGSSYPAVKISNIEVDAKPIYEPNGKPITDIDMDTDFPEDDKPWRRPGTDMIDYFNYGFDEFTWASYCLKQGSLRKEVTDSKKQMEEMQNFLSMPSAMPGMPGAPGGAPPGMPPMGGPADMPPEMQQMMAQMMAQGMDPTQMDPATFMQMMQGGQGGAGGAGDSNQNFGGQGFGQQGQNQQMGYGYGGGGGGGGGGGRNQGGRGNRRW</sequence>
<proteinExistence type="inferred from homology"/>
<dbReference type="Proteomes" id="UP000578531">
    <property type="component" value="Unassembled WGS sequence"/>
</dbReference>
<accession>A0A8H6L586</accession>
<feature type="region of interest" description="Disordered" evidence="5">
    <location>
        <begin position="142"/>
        <end position="162"/>
    </location>
</feature>
<dbReference type="GeneID" id="59287366"/>
<dbReference type="InterPro" id="IPR051187">
    <property type="entry name" value="Pre-mRNA_3'-end_processing_reg"/>
</dbReference>
<feature type="compositionally biased region" description="Basic and acidic residues" evidence="5">
    <location>
        <begin position="63"/>
        <end position="73"/>
    </location>
</feature>
<feature type="region of interest" description="Disordered" evidence="5">
    <location>
        <begin position="270"/>
        <end position="326"/>
    </location>
</feature>
<dbReference type="PANTHER" id="PTHR13484:SF0">
    <property type="entry name" value="PRE-MRNA 3'-END-PROCESSING FACTOR FIP1"/>
    <property type="match status" value="1"/>
</dbReference>
<evidence type="ECO:0000256" key="1">
    <source>
        <dbReference type="ARBA" id="ARBA00004123"/>
    </source>
</evidence>
<dbReference type="EMBL" id="JACCJC010000021">
    <property type="protein sequence ID" value="KAF6236076.1"/>
    <property type="molecule type" value="Genomic_DNA"/>
</dbReference>
<comment type="caution">
    <text evidence="7">The sequence shown here is derived from an EMBL/GenBank/DDBJ whole genome shotgun (WGS) entry which is preliminary data.</text>
</comment>
<organism evidence="7 8">
    <name type="scientific">Letharia columbiana</name>
    <dbReference type="NCBI Taxonomy" id="112416"/>
    <lineage>
        <taxon>Eukaryota</taxon>
        <taxon>Fungi</taxon>
        <taxon>Dikarya</taxon>
        <taxon>Ascomycota</taxon>
        <taxon>Pezizomycotina</taxon>
        <taxon>Lecanoromycetes</taxon>
        <taxon>OSLEUM clade</taxon>
        <taxon>Lecanoromycetidae</taxon>
        <taxon>Lecanorales</taxon>
        <taxon>Lecanorineae</taxon>
        <taxon>Parmeliaceae</taxon>
        <taxon>Letharia</taxon>
    </lineage>
</organism>
<keyword evidence="8" id="KW-1185">Reference proteome</keyword>
<feature type="compositionally biased region" description="Gly residues" evidence="5">
    <location>
        <begin position="271"/>
        <end position="280"/>
    </location>
</feature>
<feature type="compositionally biased region" description="Gly residues" evidence="5">
    <location>
        <begin position="302"/>
        <end position="326"/>
    </location>
</feature>
<feature type="compositionally biased region" description="Acidic residues" evidence="5">
    <location>
        <begin position="39"/>
        <end position="62"/>
    </location>
</feature>
<evidence type="ECO:0000313" key="8">
    <source>
        <dbReference type="Proteomes" id="UP000578531"/>
    </source>
</evidence>
<dbReference type="PANTHER" id="PTHR13484">
    <property type="entry name" value="FIP1-LIKE 1 PROTEIN"/>
    <property type="match status" value="1"/>
</dbReference>
<keyword evidence="4" id="KW-0539">Nucleus</keyword>
<dbReference type="InterPro" id="IPR007854">
    <property type="entry name" value="Fip1_dom"/>
</dbReference>
<dbReference type="RefSeq" id="XP_037165428.1">
    <property type="nucleotide sequence ID" value="XM_037307619.1"/>
</dbReference>
<reference evidence="7 8" key="1">
    <citation type="journal article" date="2020" name="Genomics">
        <title>Complete, high-quality genomes from long-read metagenomic sequencing of two wolf lichen thalli reveals enigmatic genome architecture.</title>
        <authorList>
            <person name="McKenzie S.K."/>
            <person name="Walston R.F."/>
            <person name="Allen J.L."/>
        </authorList>
    </citation>
    <scope>NUCLEOTIDE SEQUENCE [LARGE SCALE GENOMIC DNA]</scope>
    <source>
        <strain evidence="7">WasteWater2</strain>
    </source>
</reference>
<evidence type="ECO:0000259" key="6">
    <source>
        <dbReference type="Pfam" id="PF05182"/>
    </source>
</evidence>
<comment type="similarity">
    <text evidence="2">Belongs to the FIP1 family.</text>
</comment>
<gene>
    <name evidence="7" type="ORF">HO173_005704</name>
</gene>
<evidence type="ECO:0000256" key="2">
    <source>
        <dbReference type="ARBA" id="ARBA00007459"/>
    </source>
</evidence>
<evidence type="ECO:0000256" key="4">
    <source>
        <dbReference type="ARBA" id="ARBA00023242"/>
    </source>
</evidence>
<evidence type="ECO:0000256" key="3">
    <source>
        <dbReference type="ARBA" id="ARBA00022664"/>
    </source>
</evidence>
<dbReference type="GO" id="GO:0006397">
    <property type="term" value="P:mRNA processing"/>
    <property type="evidence" value="ECO:0007669"/>
    <property type="project" value="UniProtKB-KW"/>
</dbReference>
<evidence type="ECO:0000256" key="5">
    <source>
        <dbReference type="SAM" id="MobiDB-lite"/>
    </source>
</evidence>
<dbReference type="GO" id="GO:0005847">
    <property type="term" value="C:mRNA cleavage and polyadenylation specificity factor complex"/>
    <property type="evidence" value="ECO:0007669"/>
    <property type="project" value="TreeGrafter"/>
</dbReference>
<dbReference type="Pfam" id="PF05182">
    <property type="entry name" value="Fip1"/>
    <property type="match status" value="1"/>
</dbReference>
<protein>
    <recommendedName>
        <fullName evidence="6">Pre-mRNA polyadenylation factor Fip1 domain-containing protein</fullName>
    </recommendedName>
</protein>
<feature type="domain" description="Pre-mRNA polyadenylation factor Fip1" evidence="6">
    <location>
        <begin position="149"/>
        <end position="193"/>
    </location>
</feature>
<evidence type="ECO:0000313" key="7">
    <source>
        <dbReference type="EMBL" id="KAF6236076.1"/>
    </source>
</evidence>
<comment type="subcellular location">
    <subcellularLocation>
        <location evidence="1">Nucleus</location>
    </subcellularLocation>
</comment>
<feature type="region of interest" description="Disordered" evidence="5">
    <location>
        <begin position="1"/>
        <end position="123"/>
    </location>
</feature>
<keyword evidence="3" id="KW-0507">mRNA processing</keyword>